<dbReference type="CDD" id="cd02520">
    <property type="entry name" value="Glucosylceramide_synthase"/>
    <property type="match status" value="1"/>
</dbReference>
<protein>
    <submittedName>
        <fullName evidence="10">Glucosyltransferase</fullName>
    </submittedName>
</protein>
<evidence type="ECO:0000256" key="6">
    <source>
        <dbReference type="ARBA" id="ARBA00022692"/>
    </source>
</evidence>
<dbReference type="SUPFAM" id="SSF53448">
    <property type="entry name" value="Nucleotide-diphospho-sugar transferases"/>
    <property type="match status" value="1"/>
</dbReference>
<dbReference type="NCBIfam" id="TIGR03472">
    <property type="entry name" value="HpnI"/>
    <property type="match status" value="1"/>
</dbReference>
<keyword evidence="11" id="KW-1185">Reference proteome</keyword>
<organism evidence="10 11">
    <name type="scientific">Sorlinia euscelidii</name>
    <dbReference type="NCBI Taxonomy" id="3081148"/>
    <lineage>
        <taxon>Bacteria</taxon>
        <taxon>Pseudomonadati</taxon>
        <taxon>Pseudomonadota</taxon>
        <taxon>Alphaproteobacteria</taxon>
        <taxon>Acetobacterales</taxon>
        <taxon>Acetobacteraceae</taxon>
        <taxon>Sorlinia</taxon>
    </lineage>
</organism>
<comment type="subcellular location">
    <subcellularLocation>
        <location evidence="1">Membrane</location>
        <topology evidence="1">Multi-pass membrane protein</topology>
    </subcellularLocation>
</comment>
<dbReference type="Gene3D" id="3.90.550.10">
    <property type="entry name" value="Spore Coat Polysaccharide Biosynthesis Protein SpsA, Chain A"/>
    <property type="match status" value="1"/>
</dbReference>
<reference evidence="10 11" key="1">
    <citation type="submission" date="2023-10" db="EMBL/GenBank/DDBJ databases">
        <title>Sorlinia euscelidii gen. nov., sp. nov., an acetic acid bacteria isolated from the gut of Euscelidius variegatus emitter.</title>
        <authorList>
            <person name="Michoud G."/>
            <person name="Marasco R."/>
            <person name="Seferji K."/>
            <person name="Gonella E."/>
            <person name="Garuglieri E."/>
            <person name="Alma A."/>
            <person name="Mapelli F."/>
            <person name="Borin S."/>
            <person name="Daffonchio D."/>
            <person name="Crotti E."/>
        </authorList>
    </citation>
    <scope>NUCLEOTIDE SEQUENCE [LARGE SCALE GENOMIC DNA]</scope>
    <source>
        <strain evidence="10 11">EV16P</strain>
    </source>
</reference>
<feature type="transmembrane region" description="Helical" evidence="9">
    <location>
        <begin position="299"/>
        <end position="325"/>
    </location>
</feature>
<evidence type="ECO:0000256" key="3">
    <source>
        <dbReference type="ARBA" id="ARBA00004991"/>
    </source>
</evidence>
<evidence type="ECO:0000256" key="5">
    <source>
        <dbReference type="ARBA" id="ARBA00022679"/>
    </source>
</evidence>
<evidence type="ECO:0000256" key="7">
    <source>
        <dbReference type="ARBA" id="ARBA00022989"/>
    </source>
</evidence>
<dbReference type="Pfam" id="PF13506">
    <property type="entry name" value="Glyco_transf_21"/>
    <property type="match status" value="1"/>
</dbReference>
<dbReference type="PANTHER" id="PTHR12726">
    <property type="entry name" value="CERAMIDE GLUCOSYLTRANSFERASE"/>
    <property type="match status" value="1"/>
</dbReference>
<evidence type="ECO:0000256" key="4">
    <source>
        <dbReference type="ARBA" id="ARBA00022676"/>
    </source>
</evidence>
<comment type="pathway">
    <text evidence="3">Sphingolipid metabolism.</text>
</comment>
<comment type="caution">
    <text evidence="10">The sequence shown here is derived from an EMBL/GenBank/DDBJ whole genome shotgun (WGS) entry which is preliminary data.</text>
</comment>
<evidence type="ECO:0000256" key="2">
    <source>
        <dbReference type="ARBA" id="ARBA00004760"/>
    </source>
</evidence>
<evidence type="ECO:0000256" key="9">
    <source>
        <dbReference type="SAM" id="Phobius"/>
    </source>
</evidence>
<proteinExistence type="predicted"/>
<comment type="pathway">
    <text evidence="2">Lipid metabolism; sphingolipid metabolism.</text>
</comment>
<dbReference type="InterPro" id="IPR025993">
    <property type="entry name" value="Ceramide_glucosylTrfase"/>
</dbReference>
<keyword evidence="6 9" id="KW-0812">Transmembrane</keyword>
<keyword evidence="5" id="KW-0808">Transferase</keyword>
<keyword evidence="8 9" id="KW-0472">Membrane</keyword>
<dbReference type="InterPro" id="IPR029044">
    <property type="entry name" value="Nucleotide-diphossugar_trans"/>
</dbReference>
<name>A0ABU7U0K0_9PROT</name>
<dbReference type="PANTHER" id="PTHR12726:SF0">
    <property type="entry name" value="CERAMIDE GLUCOSYLTRANSFERASE"/>
    <property type="match status" value="1"/>
</dbReference>
<keyword evidence="4" id="KW-0328">Glycosyltransferase</keyword>
<accession>A0ABU7U0K0</accession>
<evidence type="ECO:0000313" key="10">
    <source>
        <dbReference type="EMBL" id="MEE8658352.1"/>
    </source>
</evidence>
<evidence type="ECO:0000313" key="11">
    <source>
        <dbReference type="Proteomes" id="UP001312908"/>
    </source>
</evidence>
<dbReference type="InterPro" id="IPR017835">
    <property type="entry name" value="Hopen-assoc_HpnI"/>
</dbReference>
<dbReference type="Proteomes" id="UP001312908">
    <property type="component" value="Unassembled WGS sequence"/>
</dbReference>
<gene>
    <name evidence="10" type="ORF">DOFOFD_04940</name>
</gene>
<dbReference type="RefSeq" id="WP_394819295.1">
    <property type="nucleotide sequence ID" value="NZ_JAWJZY010000002.1"/>
</dbReference>
<dbReference type="EMBL" id="JAWJZY010000002">
    <property type="protein sequence ID" value="MEE8658352.1"/>
    <property type="molecule type" value="Genomic_DNA"/>
</dbReference>
<evidence type="ECO:0000256" key="1">
    <source>
        <dbReference type="ARBA" id="ARBA00004141"/>
    </source>
</evidence>
<keyword evidence="7 9" id="KW-1133">Transmembrane helix</keyword>
<evidence type="ECO:0000256" key="8">
    <source>
        <dbReference type="ARBA" id="ARBA00023136"/>
    </source>
</evidence>
<sequence>MVMILQSLAWACAAISGVGTLQATMGAALTRRFIIGSRDLTGAEIPTADLPGVTILKPLHGDEPMLETALTSFCMQDYPRYQIVFGVHGHDDSAISIVHRLQARFPAIEIDLVINPAAHGVNHKVSNLINMYPAARHDIIVMADSDIHAGRDYLRALVQLLQVKGTGLVTTLYAGLPASPTYVRRFGAAQINQFFMPGVLLSRQLGREDCLGATMALHRETLAQVGGLEALVRHVADDAVLGHKVQDAGLHVALAPRLTETTVAEADWAALFHHELRWGRTIKNLEPLGYALSSTQLSLFWAMLCVVTSGLAWGAVLFLLATWLVRALAAHAINRALGRPDIYLCATLPLRDWFSALIMLCSLRGRRVAWRGKHLHIRRHVRATSARPKG</sequence>